<protein>
    <recommendedName>
        <fullName evidence="3">Asparagine synthase (Glutamine-hydrolysing)</fullName>
    </recommendedName>
</protein>
<comment type="caution">
    <text evidence="1">The sequence shown here is derived from an EMBL/GenBank/DDBJ whole genome shotgun (WGS) entry which is preliminary data.</text>
</comment>
<dbReference type="AlphaFoldDB" id="A0A542ZD50"/>
<evidence type="ECO:0008006" key="3">
    <source>
        <dbReference type="Google" id="ProtNLM"/>
    </source>
</evidence>
<keyword evidence="2" id="KW-1185">Reference proteome</keyword>
<organism evidence="1 2">
    <name type="scientific">Propioniferax innocua</name>
    <dbReference type="NCBI Taxonomy" id="1753"/>
    <lineage>
        <taxon>Bacteria</taxon>
        <taxon>Bacillati</taxon>
        <taxon>Actinomycetota</taxon>
        <taxon>Actinomycetes</taxon>
        <taxon>Propionibacteriales</taxon>
        <taxon>Propionibacteriaceae</taxon>
        <taxon>Propioniferax</taxon>
    </lineage>
</organism>
<proteinExistence type="predicted"/>
<dbReference type="OrthoDB" id="4933754at2"/>
<evidence type="ECO:0000313" key="1">
    <source>
        <dbReference type="EMBL" id="TQL58283.1"/>
    </source>
</evidence>
<reference evidence="1 2" key="1">
    <citation type="submission" date="2019-06" db="EMBL/GenBank/DDBJ databases">
        <title>Sequencing the genomes of 1000 actinobacteria strains.</title>
        <authorList>
            <person name="Klenk H.-P."/>
        </authorList>
    </citation>
    <scope>NUCLEOTIDE SEQUENCE [LARGE SCALE GENOMIC DNA]</scope>
    <source>
        <strain evidence="1 2">DSM 8251</strain>
    </source>
</reference>
<dbReference type="RefSeq" id="WP_142094089.1">
    <property type="nucleotide sequence ID" value="NZ_BAAAMD010000002.1"/>
</dbReference>
<evidence type="ECO:0000313" key="2">
    <source>
        <dbReference type="Proteomes" id="UP000316196"/>
    </source>
</evidence>
<accession>A0A542ZD50</accession>
<gene>
    <name evidence="1" type="ORF">FB460_2143</name>
</gene>
<sequence>MTTSSTPSRLTPTIVATPGQRTMTTVISGEAPVQIGRRYFWLDGSVVLYGRAVLDTQGLATVLPSGVGSWDIARLAKWWADGARDVGALYVWDESQDWAACLPDPLGGALAFHMNHTGLQAVSTDVQGLVDYARDAGAPLQKSPLFQAERILFGNGSLVHSSYEDVEVADPFEFIYVRHGAVMVRPYEHAFDLADWPLTDLFEATRQDLLTNVAALHQSPSDFRITHLTGGFDSRLVFGAIHELGLDDSFLYFCSGPPATRDRIVSDGLFRQFGLRRAESAGLSSAGSRNIAEMLLGPMFNSAGMMETGPNGREGSVSVTALGGGYGEVLRTFYGDRQWSKDGRTIDAQLVDENFMPKGTGVTRESARKHLHDRLVARLTGLLPKFDVDFLGDAYYTYSRNRYHIGQGSLIWSRIGARFDPLYSVAGFFLASRLTQKGRRSNVVGHDLMESFEPRLLQYPFDKERFNDDLLALRKRRPVRDLPTEGEITSVPTAVPGIVAEGPAAELMQELDILPTDSSPEARKAATDKANAMRMNFWQIYNLEPARALLRVAIERVQDNADVQQVFDLDQLRQIANTKEPRKPQIRNIYSGLSSILWLAVD</sequence>
<dbReference type="Proteomes" id="UP000316196">
    <property type="component" value="Unassembled WGS sequence"/>
</dbReference>
<name>A0A542ZD50_9ACTN</name>
<dbReference type="EMBL" id="VFOR01000002">
    <property type="protein sequence ID" value="TQL58283.1"/>
    <property type="molecule type" value="Genomic_DNA"/>
</dbReference>